<dbReference type="InterPro" id="IPR004843">
    <property type="entry name" value="Calcineurin-like_PHP"/>
</dbReference>
<accession>A0A9X2S6G0</accession>
<dbReference type="SUPFAM" id="SSF56300">
    <property type="entry name" value="Metallo-dependent phosphatases"/>
    <property type="match status" value="1"/>
</dbReference>
<dbReference type="Proteomes" id="UP001142078">
    <property type="component" value="Unassembled WGS sequence"/>
</dbReference>
<keyword evidence="5" id="KW-1133">Transmembrane helix</keyword>
<dbReference type="AlphaFoldDB" id="A0A9X2S6G0"/>
<keyword evidence="1" id="KW-0479">Metal-binding</keyword>
<evidence type="ECO:0000256" key="3">
    <source>
        <dbReference type="ARBA" id="ARBA00023004"/>
    </source>
</evidence>
<keyword evidence="3" id="KW-0408">Iron</keyword>
<dbReference type="InterPro" id="IPR012365">
    <property type="entry name" value="Pesteras_lmo2642"/>
</dbReference>
<dbReference type="Gene3D" id="3.60.21.10">
    <property type="match status" value="1"/>
</dbReference>
<proteinExistence type="inferred from homology"/>
<evidence type="ECO:0000313" key="8">
    <source>
        <dbReference type="EMBL" id="MCR2043577.1"/>
    </source>
</evidence>
<evidence type="ECO:0000259" key="6">
    <source>
        <dbReference type="Pfam" id="PF00149"/>
    </source>
</evidence>
<feature type="domain" description="Calcineurin-like phosphoesterase" evidence="6">
    <location>
        <begin position="45"/>
        <end position="287"/>
    </location>
</feature>
<evidence type="ECO:0000256" key="5">
    <source>
        <dbReference type="SAM" id="Phobius"/>
    </source>
</evidence>
<dbReference type="InterPro" id="IPR050884">
    <property type="entry name" value="CNP_phosphodiesterase-III"/>
</dbReference>
<dbReference type="PANTHER" id="PTHR42988:SF2">
    <property type="entry name" value="CYCLIC NUCLEOTIDE PHOSPHODIESTERASE CBUA0032-RELATED"/>
    <property type="match status" value="1"/>
</dbReference>
<dbReference type="InterPro" id="IPR029052">
    <property type="entry name" value="Metallo-depent_PP-like"/>
</dbReference>
<keyword evidence="5" id="KW-0472">Membrane</keyword>
<dbReference type="RefSeq" id="WP_050069688.1">
    <property type="nucleotide sequence ID" value="NZ_CABKTM010000008.1"/>
</dbReference>
<protein>
    <submittedName>
        <fullName evidence="8">Metallophosphoesterase</fullName>
    </submittedName>
</protein>
<sequence>MNTQKIIIIILVIIIGTIILWLCTCPISPVCSNPPCIINSNKNLKFFIATDPHYLSKSLTDNGKAFRNFVMSGNGNQLNYIEEIIDAFIYDIKNEKPDVLIISGDLTNNGEKESHLEFSEKLKIIQDSGTSVYVIPGNHDIKNPWAMEFKGKEKHRVKSISDKDFSKIYGDFGYNDAISRDKSSLSYLAKPSKDIWLLMLDTNQYEDNMKLNKSQHDGLIGPETFEWIKECSDLAKEKNAQIIAVMHHSLLEHSEVVNEGYTLNNSKDAIELFKNCNIELVLTGHIHLQSIKSYKDDDSSIYDIATGALCVHPHKYGVLKYCPNEGYDYSTAWVSMECWAKKNNIDDKNIVNFKEYSKNFFENRAYYRFYDDLYDIHEYSDKDMRLMSKTLAKLNLKYFEGSGDINVEEVESSQGYRLVKTIGPDFLKRYMESIIDTQGIDNNKLHIPINK</sequence>
<dbReference type="Pfam" id="PF17839">
    <property type="entry name" value="CNP_C_terminal"/>
    <property type="match status" value="1"/>
</dbReference>
<feature type="domain" description="Cyclic nucleotide phosphodiesterase C-terminal" evidence="7">
    <location>
        <begin position="337"/>
        <end position="438"/>
    </location>
</feature>
<dbReference type="Pfam" id="PF00149">
    <property type="entry name" value="Metallophos"/>
    <property type="match status" value="1"/>
</dbReference>
<dbReference type="GO" id="GO:0016787">
    <property type="term" value="F:hydrolase activity"/>
    <property type="evidence" value="ECO:0007669"/>
    <property type="project" value="UniProtKB-KW"/>
</dbReference>
<dbReference type="OrthoDB" id="2036332at2"/>
<dbReference type="PIRSF" id="PIRSF034890">
    <property type="entry name" value="Pesteras_lmo2642"/>
    <property type="match status" value="1"/>
</dbReference>
<gene>
    <name evidence="8" type="ORF">NSA23_05530</name>
</gene>
<keyword evidence="5" id="KW-0812">Transmembrane</keyword>
<evidence type="ECO:0000313" key="9">
    <source>
        <dbReference type="Proteomes" id="UP001142078"/>
    </source>
</evidence>
<keyword evidence="9" id="KW-1185">Reference proteome</keyword>
<organism evidence="8 9">
    <name type="scientific">Anaerosalibacter massiliensis</name>
    <dbReference type="NCBI Taxonomy" id="1347392"/>
    <lineage>
        <taxon>Bacteria</taxon>
        <taxon>Bacillati</taxon>
        <taxon>Bacillota</taxon>
        <taxon>Tissierellia</taxon>
        <taxon>Tissierellales</taxon>
        <taxon>Sporanaerobacteraceae</taxon>
        <taxon>Anaerosalibacter</taxon>
    </lineage>
</organism>
<dbReference type="EMBL" id="JANJZL010000003">
    <property type="protein sequence ID" value="MCR2043577.1"/>
    <property type="molecule type" value="Genomic_DNA"/>
</dbReference>
<evidence type="ECO:0000256" key="1">
    <source>
        <dbReference type="ARBA" id="ARBA00022723"/>
    </source>
</evidence>
<feature type="transmembrane region" description="Helical" evidence="5">
    <location>
        <begin position="7"/>
        <end position="29"/>
    </location>
</feature>
<comment type="caution">
    <text evidence="8">The sequence shown here is derived from an EMBL/GenBank/DDBJ whole genome shotgun (WGS) entry which is preliminary data.</text>
</comment>
<evidence type="ECO:0000256" key="4">
    <source>
        <dbReference type="ARBA" id="ARBA00025742"/>
    </source>
</evidence>
<dbReference type="PANTHER" id="PTHR42988">
    <property type="entry name" value="PHOSPHOHYDROLASE"/>
    <property type="match status" value="1"/>
</dbReference>
<evidence type="ECO:0000256" key="2">
    <source>
        <dbReference type="ARBA" id="ARBA00022801"/>
    </source>
</evidence>
<dbReference type="GO" id="GO:0046872">
    <property type="term" value="F:metal ion binding"/>
    <property type="evidence" value="ECO:0007669"/>
    <property type="project" value="UniProtKB-KW"/>
</dbReference>
<dbReference type="InterPro" id="IPR040869">
    <property type="entry name" value="CNP_C"/>
</dbReference>
<keyword evidence="2" id="KW-0378">Hydrolase</keyword>
<dbReference type="Gene3D" id="1.10.246.180">
    <property type="match status" value="1"/>
</dbReference>
<evidence type="ECO:0000259" key="7">
    <source>
        <dbReference type="Pfam" id="PF17839"/>
    </source>
</evidence>
<name>A0A9X2S6G0_9FIRM</name>
<comment type="similarity">
    <text evidence="4">Belongs to the cyclic nucleotide phosphodiesterase class-III family.</text>
</comment>
<reference evidence="8" key="1">
    <citation type="submission" date="2022-07" db="EMBL/GenBank/DDBJ databases">
        <title>Enhanced cultured diversity of the mouse gut microbiota enables custom-made synthetic communities.</title>
        <authorList>
            <person name="Afrizal A."/>
        </authorList>
    </citation>
    <scope>NUCLEOTIDE SEQUENCE</scope>
    <source>
        <strain evidence="8">DSM 29482</strain>
    </source>
</reference>